<feature type="compositionally biased region" description="Polar residues" evidence="1">
    <location>
        <begin position="708"/>
        <end position="725"/>
    </location>
</feature>
<gene>
    <name evidence="2" type="ORF">PtrM4_154000</name>
</gene>
<feature type="region of interest" description="Disordered" evidence="1">
    <location>
        <begin position="229"/>
        <end position="248"/>
    </location>
</feature>
<feature type="region of interest" description="Disordered" evidence="1">
    <location>
        <begin position="690"/>
        <end position="748"/>
    </location>
</feature>
<reference evidence="2 3" key="1">
    <citation type="journal article" date="2018" name="BMC Genomics">
        <title>Comparative genomics of the wheat fungal pathogen Pyrenophora tritici-repentis reveals chromosomal variations and genome plasticity.</title>
        <authorList>
            <person name="Moolhuijzen P."/>
            <person name="See P.T."/>
            <person name="Hane J.K."/>
            <person name="Shi G."/>
            <person name="Liu Z."/>
            <person name="Oliver R.P."/>
            <person name="Moffat C.S."/>
        </authorList>
    </citation>
    <scope>NUCLEOTIDE SEQUENCE [LARGE SCALE GENOMIC DNA]</scope>
    <source>
        <strain evidence="2">M4</strain>
    </source>
</reference>
<feature type="compositionally biased region" description="Basic and acidic residues" evidence="1">
    <location>
        <begin position="21"/>
        <end position="35"/>
    </location>
</feature>
<dbReference type="Proteomes" id="UP000245464">
    <property type="component" value="Unassembled WGS sequence"/>
</dbReference>
<dbReference type="KEGG" id="ptrr:6350442"/>
<feature type="region of interest" description="Disordered" evidence="1">
    <location>
        <begin position="601"/>
        <end position="639"/>
    </location>
</feature>
<dbReference type="EMBL" id="NQIK02000028">
    <property type="protein sequence ID" value="KAF7564196.1"/>
    <property type="molecule type" value="Genomic_DNA"/>
</dbReference>
<feature type="region of interest" description="Disordered" evidence="1">
    <location>
        <begin position="1"/>
        <end position="72"/>
    </location>
</feature>
<organism evidence="2 3">
    <name type="scientific">Pyrenophora tritici-repentis</name>
    <dbReference type="NCBI Taxonomy" id="45151"/>
    <lineage>
        <taxon>Eukaryota</taxon>
        <taxon>Fungi</taxon>
        <taxon>Dikarya</taxon>
        <taxon>Ascomycota</taxon>
        <taxon>Pezizomycotina</taxon>
        <taxon>Dothideomycetes</taxon>
        <taxon>Pleosporomycetidae</taxon>
        <taxon>Pleosporales</taxon>
        <taxon>Pleosporineae</taxon>
        <taxon>Pleosporaceae</taxon>
        <taxon>Pyrenophora</taxon>
    </lineage>
</organism>
<dbReference type="RefSeq" id="XP_065958651.1">
    <property type="nucleotide sequence ID" value="XM_066110333.1"/>
</dbReference>
<feature type="compositionally biased region" description="Polar residues" evidence="1">
    <location>
        <begin position="237"/>
        <end position="248"/>
    </location>
</feature>
<evidence type="ECO:0000313" key="3">
    <source>
        <dbReference type="Proteomes" id="UP000245464"/>
    </source>
</evidence>
<accession>A0A834RIN4</accession>
<evidence type="ECO:0000256" key="1">
    <source>
        <dbReference type="SAM" id="MobiDB-lite"/>
    </source>
</evidence>
<feature type="compositionally biased region" description="Polar residues" evidence="1">
    <location>
        <begin position="601"/>
        <end position="617"/>
    </location>
</feature>
<dbReference type="GeneID" id="6350442"/>
<evidence type="ECO:0000313" key="2">
    <source>
        <dbReference type="EMBL" id="KAF7564196.1"/>
    </source>
</evidence>
<sequence>MNPLGARDSPHPEIVELLTEETSRDTRPSTTEHRNPALGVPRFMRETAATMNRSRMDESHENSAPNSLRTKETLERRASGLPRAHGKNNLFDRDVRIPGRYPSLGHTDSVQQPLDISDDSDDELPTTITTRKKGVAFIDHRADLSSPLGIRYPLMSEQRRYSRQSQAEVDTDYFSEAWLSPGPAASLEPLVEHAYERAQFERQPSTSYVIPREDNVTTFDLWENDAQGNPQRKDSLHTTPIGHTNNDQSKALNRLYDQIRDMWRDLGNERKHSDQLGEQLLARDKVIENLHSKDQETQDILEGYKGDVADTQAVLKNCQDQLQSSVYNYQQAQNQAENLAARKSAYKDKYRQEHDAHRATLENMKKLQAKLKQATAKVSRPFPPDSSDSEGDDANSPLPALSRQGQRGTQSTKNRYSDDEEYDHRRHPRPKKPEPEAFSGNGTTSADYLKWKMDVTDWFADYPYEFASETKKLSYIRQKTKDKAFGCLQHGYLEPGAEFAHSNEAWSILDSVYKSLNTSIEAQSWYESLNSTMKPTESMGEYIARFNVGTSALRWPDTLKIQFMRNRLPVWWRDMTAMKVLESSLTYLDFCQTLRLLEQSNPQRATTTGNRRGNQSLEGGGGGGAGGNKSTPSNGPGTVKVLRHLNRCFNCLKKNHTFKATGGYCSKEPVASFDSYPEVQDALEKAIANNGVPVGEPARPKVKGAAASVTSTSPQPSENAYTSPNSPAPSVEDSEEEEELHPNRFVDDSLTLALSPTVEVSSDDESDPDPTLQAIANRVKALKQQSQTGSRITVSAIAAAAIRGDKYQPLVGQQLVFKGIISSHRSSPQHVEIMGDTVAGVTHMARVTVTFGTHTEDVLAYVTNSLVSK</sequence>
<feature type="compositionally biased region" description="Gly residues" evidence="1">
    <location>
        <begin position="618"/>
        <end position="627"/>
    </location>
</feature>
<name>A0A834RIN4_9PLEO</name>
<comment type="caution">
    <text evidence="2">The sequence shown here is derived from an EMBL/GenBank/DDBJ whole genome shotgun (WGS) entry which is preliminary data.</text>
</comment>
<feature type="region of interest" description="Disordered" evidence="1">
    <location>
        <begin position="102"/>
        <end position="125"/>
    </location>
</feature>
<feature type="compositionally biased region" description="Polar residues" evidence="1">
    <location>
        <begin position="403"/>
        <end position="414"/>
    </location>
</feature>
<proteinExistence type="predicted"/>
<feature type="region of interest" description="Disordered" evidence="1">
    <location>
        <begin position="368"/>
        <end position="443"/>
    </location>
</feature>
<dbReference type="AlphaFoldDB" id="A0A834RIN4"/>
<protein>
    <submittedName>
        <fullName evidence="2">Uncharacterized protein</fullName>
    </submittedName>
</protein>